<dbReference type="SUPFAM" id="SSF55073">
    <property type="entry name" value="Nucleotide cyclase"/>
    <property type="match status" value="1"/>
</dbReference>
<evidence type="ECO:0000256" key="6">
    <source>
        <dbReference type="ARBA" id="ARBA00023136"/>
    </source>
</evidence>
<dbReference type="GO" id="GO:0030313">
    <property type="term" value="C:cell envelope"/>
    <property type="evidence" value="ECO:0007669"/>
    <property type="project" value="UniProtKB-SubCell"/>
</dbReference>
<dbReference type="Pfam" id="PF05226">
    <property type="entry name" value="CHASE2"/>
    <property type="match status" value="1"/>
</dbReference>
<dbReference type="InterPro" id="IPR029787">
    <property type="entry name" value="Nucleotide_cyclase"/>
</dbReference>
<name>A0A5D3YKN9_9BACT</name>
<protein>
    <submittedName>
        <fullName evidence="10">Adenylate cyclase</fullName>
    </submittedName>
</protein>
<comment type="similarity">
    <text evidence="2">Belongs to the adenylyl cyclase class-3 family.</text>
</comment>
<gene>
    <name evidence="10" type="ORF">LX73_1778</name>
</gene>
<dbReference type="Pfam" id="PF00211">
    <property type="entry name" value="Guanylate_cyc"/>
    <property type="match status" value="1"/>
</dbReference>
<dbReference type="CDD" id="cd07302">
    <property type="entry name" value="CHD"/>
    <property type="match status" value="1"/>
</dbReference>
<keyword evidence="3" id="KW-1003">Cell membrane</keyword>
<reference evidence="10 11" key="1">
    <citation type="submission" date="2019-07" db="EMBL/GenBank/DDBJ databases">
        <title>Genomic Encyclopedia of Archaeal and Bacterial Type Strains, Phase II (KMG-II): from individual species to whole genera.</title>
        <authorList>
            <person name="Goeker M."/>
        </authorList>
    </citation>
    <scope>NUCLEOTIDE SEQUENCE [LARGE SCALE GENOMIC DNA]</scope>
    <source>
        <strain evidence="10 11">DSM 21935</strain>
    </source>
</reference>
<evidence type="ECO:0000256" key="5">
    <source>
        <dbReference type="ARBA" id="ARBA00022989"/>
    </source>
</evidence>
<dbReference type="GO" id="GO:0004016">
    <property type="term" value="F:adenylate cyclase activity"/>
    <property type="evidence" value="ECO:0007669"/>
    <property type="project" value="UniProtKB-ARBA"/>
</dbReference>
<evidence type="ECO:0000256" key="4">
    <source>
        <dbReference type="ARBA" id="ARBA00022692"/>
    </source>
</evidence>
<keyword evidence="5 8" id="KW-1133">Transmembrane helix</keyword>
<evidence type="ECO:0000259" key="9">
    <source>
        <dbReference type="PROSITE" id="PS50125"/>
    </source>
</evidence>
<keyword evidence="7" id="KW-0802">TPR repeat</keyword>
<feature type="repeat" description="TPR" evidence="7">
    <location>
        <begin position="634"/>
        <end position="667"/>
    </location>
</feature>
<evidence type="ECO:0000313" key="10">
    <source>
        <dbReference type="EMBL" id="TYP94055.1"/>
    </source>
</evidence>
<dbReference type="FunFam" id="3.30.70.1230:FF:000016">
    <property type="entry name" value="Adenylate/guanylate cyclase domain-containing protein"/>
    <property type="match status" value="1"/>
</dbReference>
<feature type="transmembrane region" description="Helical" evidence="8">
    <location>
        <begin position="356"/>
        <end position="376"/>
    </location>
</feature>
<organism evidence="10 11">
    <name type="scientific">Fodinibius salinus</name>
    <dbReference type="NCBI Taxonomy" id="860790"/>
    <lineage>
        <taxon>Bacteria</taxon>
        <taxon>Pseudomonadati</taxon>
        <taxon>Balneolota</taxon>
        <taxon>Balneolia</taxon>
        <taxon>Balneolales</taxon>
        <taxon>Balneolaceae</taxon>
        <taxon>Fodinibius</taxon>
    </lineage>
</organism>
<dbReference type="SMART" id="SM00044">
    <property type="entry name" value="CYCc"/>
    <property type="match status" value="1"/>
</dbReference>
<sequence>MGFSTHTFDALDQLILDYKFRYLQQEDPNNKIVLVSIDEKSLSYFNKNGMYWPWPREFYQVATEYFTNSGAQLTVFDILFDTPDFNRNNISGSASDRRFANTLANAQNGILAFKSTPSADSITSALHEYPNIKSYSIAGQPPYRQPHLLNSRPITPFGQAAKALGNTVLQPDSDGLIRSVHLFDSLAHKGSVPTLSMAAYLATKSDSVEIKWTDDGLRVDNIEIPLLENGDYLINWYKKGGVQNGTFPYYSFHAVVQSAIQKKRNPQADVPVPPEVFEGKIVLVGASAAGLGDIKSTPMSSLEAFPGMEIQATILNNLIGQNFVTQWPTIVKIIILLLLSLGIPFLIAYSRPLNGAISMVGILSIILGAGIAFFAYERIWLSTGMYIVVSVLTYSGGAAYKYFAEEKRKQEIKSAFGQYVQPEFVKQLMDQPELLTLGGHEKRLTVLFSDLAGFTTISESKPPKELVKFLNEYLGAMTNIIFDNAGTVDKYIGDAVMAFWGAPIAQDNHAELACRSALQMIEKVDQLTPQDTPTHARFGIATGNMIVGNIGSFNRFNYTVLGDNVNLAARLEAANKTFNTKAMIAEPTYQQIKDQFLCRQLDLLVVKGKTEPVKVYELMAEKTSENDLTSLKEATEIYNRAMEYYLNRQWNQAIKHFSDVFDILPEDGPSQTYIERCEEFKNTPPPDDWNGVFHLKTK</sequence>
<dbReference type="PROSITE" id="PS50125">
    <property type="entry name" value="GUANYLATE_CYCLASE_2"/>
    <property type="match status" value="1"/>
</dbReference>
<dbReference type="InterPro" id="IPR007890">
    <property type="entry name" value="CHASE2"/>
</dbReference>
<dbReference type="InterPro" id="IPR050697">
    <property type="entry name" value="Adenylyl/Guanylyl_Cyclase_3/4"/>
</dbReference>
<feature type="transmembrane region" description="Helical" evidence="8">
    <location>
        <begin position="330"/>
        <end position="349"/>
    </location>
</feature>
<dbReference type="PANTHER" id="PTHR43081">
    <property type="entry name" value="ADENYLATE CYCLASE, TERMINAL-DIFFERENTIATION SPECIFIC-RELATED"/>
    <property type="match status" value="1"/>
</dbReference>
<dbReference type="PANTHER" id="PTHR43081:SF1">
    <property type="entry name" value="ADENYLATE CYCLASE, TERMINAL-DIFFERENTIATION SPECIFIC"/>
    <property type="match status" value="1"/>
</dbReference>
<accession>A0A5D3YKN9</accession>
<evidence type="ECO:0000256" key="1">
    <source>
        <dbReference type="ARBA" id="ARBA00004196"/>
    </source>
</evidence>
<proteinExistence type="inferred from homology"/>
<keyword evidence="4 8" id="KW-0812">Transmembrane</keyword>
<dbReference type="GO" id="GO:0006171">
    <property type="term" value="P:cAMP biosynthetic process"/>
    <property type="evidence" value="ECO:0007669"/>
    <property type="project" value="TreeGrafter"/>
</dbReference>
<comment type="caution">
    <text evidence="10">The sequence shown here is derived from an EMBL/GenBank/DDBJ whole genome shotgun (WGS) entry which is preliminary data.</text>
</comment>
<dbReference type="AlphaFoldDB" id="A0A5D3YKN9"/>
<feature type="transmembrane region" description="Helical" evidence="8">
    <location>
        <begin position="382"/>
        <end position="403"/>
    </location>
</feature>
<evidence type="ECO:0000256" key="3">
    <source>
        <dbReference type="ARBA" id="ARBA00022475"/>
    </source>
</evidence>
<keyword evidence="6 8" id="KW-0472">Membrane</keyword>
<evidence type="ECO:0000256" key="8">
    <source>
        <dbReference type="SAM" id="Phobius"/>
    </source>
</evidence>
<evidence type="ECO:0000256" key="2">
    <source>
        <dbReference type="ARBA" id="ARBA00005381"/>
    </source>
</evidence>
<evidence type="ECO:0000313" key="11">
    <source>
        <dbReference type="Proteomes" id="UP000324595"/>
    </source>
</evidence>
<dbReference type="Gene3D" id="3.30.70.1230">
    <property type="entry name" value="Nucleotide cyclase"/>
    <property type="match status" value="1"/>
</dbReference>
<feature type="domain" description="Guanylate cyclase" evidence="9">
    <location>
        <begin position="445"/>
        <end position="572"/>
    </location>
</feature>
<dbReference type="InterPro" id="IPR001054">
    <property type="entry name" value="A/G_cyclase"/>
</dbReference>
<dbReference type="InterPro" id="IPR019734">
    <property type="entry name" value="TPR_rpt"/>
</dbReference>
<dbReference type="GO" id="GO:0035556">
    <property type="term" value="P:intracellular signal transduction"/>
    <property type="evidence" value="ECO:0007669"/>
    <property type="project" value="InterPro"/>
</dbReference>
<comment type="subcellular location">
    <subcellularLocation>
        <location evidence="1">Cell envelope</location>
    </subcellularLocation>
</comment>
<dbReference type="PROSITE" id="PS50005">
    <property type="entry name" value="TPR"/>
    <property type="match status" value="1"/>
</dbReference>
<evidence type="ECO:0000256" key="7">
    <source>
        <dbReference type="PROSITE-ProRule" id="PRU00339"/>
    </source>
</evidence>
<dbReference type="OrthoDB" id="1522078at2"/>
<dbReference type="EMBL" id="VNHY01000002">
    <property type="protein sequence ID" value="TYP94055.1"/>
    <property type="molecule type" value="Genomic_DNA"/>
</dbReference>
<dbReference type="Proteomes" id="UP000324595">
    <property type="component" value="Unassembled WGS sequence"/>
</dbReference>
<dbReference type="SMART" id="SM01080">
    <property type="entry name" value="CHASE2"/>
    <property type="match status" value="1"/>
</dbReference>
<keyword evidence="11" id="KW-1185">Reference proteome</keyword>